<comment type="similarity">
    <text evidence="5">Belongs to the class I-like SAM-binding methyltransferase superfamily. RsmB/NOP family.</text>
</comment>
<feature type="binding site" evidence="5">
    <location>
        <position position="303"/>
    </location>
    <ligand>
        <name>S-adenosyl-L-methionine</name>
        <dbReference type="ChEBI" id="CHEBI:59789"/>
    </ligand>
</feature>
<proteinExistence type="inferred from homology"/>
<feature type="binding site" evidence="5">
    <location>
        <position position="261"/>
    </location>
    <ligand>
        <name>S-adenosyl-L-methionine</name>
        <dbReference type="ChEBI" id="CHEBI:59789"/>
    </ligand>
</feature>
<feature type="binding site" evidence="5">
    <location>
        <position position="287"/>
    </location>
    <ligand>
        <name>S-adenosyl-L-methionine</name>
        <dbReference type="ChEBI" id="CHEBI:59789"/>
    </ligand>
</feature>
<evidence type="ECO:0000256" key="4">
    <source>
        <dbReference type="ARBA" id="ARBA00022884"/>
    </source>
</evidence>
<dbReference type="EMBL" id="CP059319">
    <property type="protein sequence ID" value="QTH21268.1"/>
    <property type="molecule type" value="Genomic_DNA"/>
</dbReference>
<dbReference type="PANTHER" id="PTHR22807">
    <property type="entry name" value="NOP2 YEAST -RELATED NOL1/NOP2/FMU SUN DOMAIN-CONTAINING"/>
    <property type="match status" value="1"/>
</dbReference>
<dbReference type="GO" id="GO:0003723">
    <property type="term" value="F:RNA binding"/>
    <property type="evidence" value="ECO:0007669"/>
    <property type="project" value="UniProtKB-UniRule"/>
</dbReference>
<dbReference type="Gene3D" id="1.10.940.10">
    <property type="entry name" value="NusB-like"/>
    <property type="match status" value="1"/>
</dbReference>
<dbReference type="InterPro" id="IPR029063">
    <property type="entry name" value="SAM-dependent_MTases_sf"/>
</dbReference>
<sequence length="423" mass="44105">MVTSDSTGTPARRAALRLLDAVLRRGLPLEAAMDGACADLDRADDRGFAHAIAAEVLRRTADLDALIDGATERPLPADAKARMVLRIALAQALALGTPGHAAITTVLPLVDGGPRKLVHAVFGAVMRDGAALPDPPHLPPAVADRWAASWGKDAAEAARASLGGPPPVDLTLKPDADTADWAARLDGESLAPGHVRIAAGRQIVDLPGYDEGAWWVQDIAAAIPARLLGAGEGRRALDLCAAPGGKTMQLAAAGWAVTAVDLSEARMARFAENLERTGLAAEARIADAAAFAEGAPYDAVLLDAPCSTTGIFRRHPDVLHRAGPRIVAEAAELQARLIDHAAGLVAPGGRLVYAVCSLEADEGEQIAKGFVARHPDWTIDPVATDELPQGFAPDKVGRVRVRPGTLADRGGADGFFVARFRRS</sequence>
<reference evidence="7" key="2">
    <citation type="submission" date="2021-04" db="EMBL/GenBank/DDBJ databases">
        <title>Isolation and genomic analysis of the ibuprofen-degrading bacterium Sphingomonas strain MPO218.</title>
        <authorList>
            <person name="Aulestia M."/>
            <person name="Flores A."/>
            <person name="Mangas E.L."/>
            <person name="Perez-Pulido A.J."/>
            <person name="Santero E."/>
            <person name="Camacho E.M."/>
        </authorList>
    </citation>
    <scope>NUCLEOTIDE SEQUENCE</scope>
    <source>
        <strain evidence="7">MPO218</strain>
    </source>
</reference>
<dbReference type="InterPro" id="IPR006027">
    <property type="entry name" value="NusB_RsmB_TIM44"/>
</dbReference>
<dbReference type="GO" id="GO:0006355">
    <property type="term" value="P:regulation of DNA-templated transcription"/>
    <property type="evidence" value="ECO:0007669"/>
    <property type="project" value="InterPro"/>
</dbReference>
<dbReference type="GO" id="GO:0008173">
    <property type="term" value="F:RNA methyltransferase activity"/>
    <property type="evidence" value="ECO:0007669"/>
    <property type="project" value="InterPro"/>
</dbReference>
<dbReference type="RefSeq" id="WP_208632616.1">
    <property type="nucleotide sequence ID" value="NZ_CP059319.1"/>
</dbReference>
<organism evidence="7 8">
    <name type="scientific">Rhizorhabdus wittichii</name>
    <dbReference type="NCBI Taxonomy" id="160791"/>
    <lineage>
        <taxon>Bacteria</taxon>
        <taxon>Pseudomonadati</taxon>
        <taxon>Pseudomonadota</taxon>
        <taxon>Alphaproteobacteria</taxon>
        <taxon>Sphingomonadales</taxon>
        <taxon>Sphingomonadaceae</taxon>
        <taxon>Rhizorhabdus</taxon>
    </lineage>
</organism>
<keyword evidence="2 5" id="KW-0808">Transferase</keyword>
<feature type="active site" description="Nucleophile" evidence="5">
    <location>
        <position position="356"/>
    </location>
</feature>
<keyword evidence="4 5" id="KW-0694">RNA-binding</keyword>
<dbReference type="InterPro" id="IPR023267">
    <property type="entry name" value="RCMT"/>
</dbReference>
<dbReference type="PROSITE" id="PS51686">
    <property type="entry name" value="SAM_MT_RSMB_NOP"/>
    <property type="match status" value="1"/>
</dbReference>
<gene>
    <name evidence="7" type="ORF">HRJ34_23605</name>
</gene>
<evidence type="ECO:0000313" key="8">
    <source>
        <dbReference type="Proteomes" id="UP000664914"/>
    </source>
</evidence>
<evidence type="ECO:0000256" key="1">
    <source>
        <dbReference type="ARBA" id="ARBA00022603"/>
    </source>
</evidence>
<evidence type="ECO:0000259" key="6">
    <source>
        <dbReference type="PROSITE" id="PS51686"/>
    </source>
</evidence>
<feature type="domain" description="SAM-dependent MTase RsmB/NOP-type" evidence="6">
    <location>
        <begin position="138"/>
        <end position="423"/>
    </location>
</feature>
<protein>
    <submittedName>
        <fullName evidence="7">RsmB/NOP family class I SAM-dependent RNA methyltransferase</fullName>
    </submittedName>
</protein>
<evidence type="ECO:0000256" key="3">
    <source>
        <dbReference type="ARBA" id="ARBA00022691"/>
    </source>
</evidence>
<dbReference type="SUPFAM" id="SSF48013">
    <property type="entry name" value="NusB-like"/>
    <property type="match status" value="1"/>
</dbReference>
<reference evidence="7" key="1">
    <citation type="submission" date="2020-07" db="EMBL/GenBank/DDBJ databases">
        <authorList>
            <person name="Camacho E."/>
        </authorList>
    </citation>
    <scope>NUCLEOTIDE SEQUENCE</scope>
    <source>
        <strain evidence="7">MPO218</strain>
    </source>
</reference>
<keyword evidence="1 5" id="KW-0489">Methyltransferase</keyword>
<dbReference type="InterPro" id="IPR049560">
    <property type="entry name" value="MeTrfase_RsmB-F_NOP2_cat"/>
</dbReference>
<evidence type="ECO:0000256" key="2">
    <source>
        <dbReference type="ARBA" id="ARBA00022679"/>
    </source>
</evidence>
<dbReference type="Gene3D" id="3.40.50.150">
    <property type="entry name" value="Vaccinia Virus protein VP39"/>
    <property type="match status" value="1"/>
</dbReference>
<accession>A0A975HDH1</accession>
<dbReference type="PRINTS" id="PR02008">
    <property type="entry name" value="RCMTFAMILY"/>
</dbReference>
<dbReference type="InterPro" id="IPR035926">
    <property type="entry name" value="NusB-like_sf"/>
</dbReference>
<keyword evidence="3 5" id="KW-0949">S-adenosyl-L-methionine</keyword>
<evidence type="ECO:0000256" key="5">
    <source>
        <dbReference type="PROSITE-ProRule" id="PRU01023"/>
    </source>
</evidence>
<dbReference type="Pfam" id="PF01029">
    <property type="entry name" value="NusB"/>
    <property type="match status" value="1"/>
</dbReference>
<dbReference type="PANTHER" id="PTHR22807:SF61">
    <property type="entry name" value="NOL1_NOP2_SUN FAMILY PROTEIN _ ANTITERMINATION NUSB DOMAIN-CONTAINING PROTEIN"/>
    <property type="match status" value="1"/>
</dbReference>
<evidence type="ECO:0000313" key="7">
    <source>
        <dbReference type="EMBL" id="QTH21268.1"/>
    </source>
</evidence>
<dbReference type="InterPro" id="IPR001678">
    <property type="entry name" value="MeTrfase_RsmB-F_NOP2_dom"/>
</dbReference>
<dbReference type="CDD" id="cd02440">
    <property type="entry name" value="AdoMet_MTases"/>
    <property type="match status" value="1"/>
</dbReference>
<dbReference type="GO" id="GO:0001510">
    <property type="term" value="P:RNA methylation"/>
    <property type="evidence" value="ECO:0007669"/>
    <property type="project" value="InterPro"/>
</dbReference>
<dbReference type="Pfam" id="PF01189">
    <property type="entry name" value="Methyltr_RsmB-F"/>
    <property type="match status" value="1"/>
</dbReference>
<dbReference type="AlphaFoldDB" id="A0A975HDH1"/>
<name>A0A975HDH1_9SPHN</name>
<dbReference type="SUPFAM" id="SSF53335">
    <property type="entry name" value="S-adenosyl-L-methionine-dependent methyltransferases"/>
    <property type="match status" value="1"/>
</dbReference>
<dbReference type="Proteomes" id="UP000664914">
    <property type="component" value="Chromosome"/>
</dbReference>
<feature type="binding site" evidence="5">
    <location>
        <begin position="240"/>
        <end position="246"/>
    </location>
    <ligand>
        <name>S-adenosyl-L-methionine</name>
        <dbReference type="ChEBI" id="CHEBI:59789"/>
    </ligand>
</feature>